<protein>
    <recommendedName>
        <fullName evidence="1">Bulb-type lectin domain-containing protein</fullName>
    </recommendedName>
</protein>
<reference evidence="2" key="1">
    <citation type="journal article" date="2020" name="Nature">
        <title>Giant virus diversity and host interactions through global metagenomics.</title>
        <authorList>
            <person name="Schulz F."/>
            <person name="Roux S."/>
            <person name="Paez-Espino D."/>
            <person name="Jungbluth S."/>
            <person name="Walsh D.A."/>
            <person name="Denef V.J."/>
            <person name="McMahon K.D."/>
            <person name="Konstantinidis K.T."/>
            <person name="Eloe-Fadrosh E.A."/>
            <person name="Kyrpides N.C."/>
            <person name="Woyke T."/>
        </authorList>
    </citation>
    <scope>NUCLEOTIDE SEQUENCE</scope>
    <source>
        <strain evidence="2">GVMAG-M-3300023174-207</strain>
    </source>
</reference>
<dbReference type="InterPro" id="IPR036426">
    <property type="entry name" value="Bulb-type_lectin_dom_sf"/>
</dbReference>
<dbReference type="SMART" id="SM00108">
    <property type="entry name" value="B_lectin"/>
    <property type="match status" value="1"/>
</dbReference>
<dbReference type="EMBL" id="MN739627">
    <property type="protein sequence ID" value="QHT16819.1"/>
    <property type="molecule type" value="Genomic_DNA"/>
</dbReference>
<sequence length="266" mass="29311">MIKFILLLAVLYFLYKNKVSLKINDLIIIAIALLGFKLLINKENFTLTTAIILDKNTLENDKVYSIGTIKPESQITTTSPSINGGKDCLQFPTTVYKLAPIRDAVCSVPNGITQAGVDAANIDTNYNIPDAGKKGYEIKFPDSCLSDANGEVCKETLLSNNGIWKLTLQQNDGNLVLTDTRNNSVVWATNKLSSAGPFKMRMQGDGNLVIYDRNNGVVWASGSDVRGGYGNTIQPFRFVVQEDGNLVIYNKNSYITKDPGNKIWSR</sequence>
<dbReference type="AlphaFoldDB" id="A0A6C0DLU1"/>
<dbReference type="InterPro" id="IPR001480">
    <property type="entry name" value="Bulb-type_lectin_dom"/>
</dbReference>
<dbReference type="Gene3D" id="2.90.10.10">
    <property type="entry name" value="Bulb-type lectin domain"/>
    <property type="match status" value="2"/>
</dbReference>
<evidence type="ECO:0000259" key="1">
    <source>
        <dbReference type="PROSITE" id="PS50927"/>
    </source>
</evidence>
<accession>A0A6C0DLU1</accession>
<dbReference type="CDD" id="cd00028">
    <property type="entry name" value="B_lectin"/>
    <property type="match status" value="1"/>
</dbReference>
<proteinExistence type="predicted"/>
<dbReference type="PROSITE" id="PS50927">
    <property type="entry name" value="BULB_LECTIN"/>
    <property type="match status" value="1"/>
</dbReference>
<name>A0A6C0DLU1_9ZZZZ</name>
<dbReference type="SUPFAM" id="SSF51110">
    <property type="entry name" value="alpha-D-mannose-specific plant lectins"/>
    <property type="match status" value="1"/>
</dbReference>
<evidence type="ECO:0000313" key="2">
    <source>
        <dbReference type="EMBL" id="QHT16819.1"/>
    </source>
</evidence>
<feature type="domain" description="Bulb-type lectin" evidence="1">
    <location>
        <begin position="142"/>
        <end position="261"/>
    </location>
</feature>
<organism evidence="2">
    <name type="scientific">viral metagenome</name>
    <dbReference type="NCBI Taxonomy" id="1070528"/>
    <lineage>
        <taxon>unclassified sequences</taxon>
        <taxon>metagenomes</taxon>
        <taxon>organismal metagenomes</taxon>
    </lineage>
</organism>